<dbReference type="AlphaFoldDB" id="A0A7K1LT09"/>
<evidence type="ECO:0000313" key="3">
    <source>
        <dbReference type="Proteomes" id="UP000460416"/>
    </source>
</evidence>
<evidence type="ECO:0000256" key="1">
    <source>
        <dbReference type="SAM" id="SignalP"/>
    </source>
</evidence>
<accession>A0A7K1LT09</accession>
<protein>
    <recommendedName>
        <fullName evidence="4">Lipoprotein</fullName>
    </recommendedName>
</protein>
<dbReference type="EMBL" id="VJVW01000011">
    <property type="protein sequence ID" value="MUP43918.1"/>
    <property type="molecule type" value="Genomic_DNA"/>
</dbReference>
<dbReference type="Proteomes" id="UP000460416">
    <property type="component" value="Unassembled WGS sequence"/>
</dbReference>
<feature type="signal peptide" evidence="1">
    <location>
        <begin position="1"/>
        <end position="20"/>
    </location>
</feature>
<evidence type="ECO:0008006" key="4">
    <source>
        <dbReference type="Google" id="ProtNLM"/>
    </source>
</evidence>
<keyword evidence="3" id="KW-1185">Reference proteome</keyword>
<dbReference type="Pfam" id="PF19765">
    <property type="entry name" value="DUF6252"/>
    <property type="match status" value="1"/>
</dbReference>
<dbReference type="PROSITE" id="PS51257">
    <property type="entry name" value="PROKAR_LIPOPROTEIN"/>
    <property type="match status" value="1"/>
</dbReference>
<proteinExistence type="predicted"/>
<gene>
    <name evidence="2" type="ORF">FLP08_15160</name>
</gene>
<feature type="chain" id="PRO_5029778102" description="Lipoprotein" evidence="1">
    <location>
        <begin position="21"/>
        <end position="180"/>
    </location>
</feature>
<keyword evidence="1" id="KW-0732">Signal</keyword>
<name>A0A7K1LT09_9FLAO</name>
<dbReference type="OrthoDB" id="881763at2"/>
<sequence length="180" mass="20099">MKLRLFYLLVILLTTLTSCSKENESCESPVDCLPPATQTGANTVGCLVDGKVLVPAGKGFGTGAVLKAQYSTYEGDILFGIVVRDVDSGRNLYLELRSERIEEKKNYELNVVSDTTNYAIYSQGSLGFFQTNEIYKGEIYFSKVDFSKRIASGTFWFDAKDDENGEVVEVREGRFDVVFF</sequence>
<dbReference type="RefSeq" id="WP_156278011.1">
    <property type="nucleotide sequence ID" value="NZ_BAABGI010000008.1"/>
</dbReference>
<comment type="caution">
    <text evidence="2">The sequence shown here is derived from an EMBL/GenBank/DDBJ whole genome shotgun (WGS) entry which is preliminary data.</text>
</comment>
<reference evidence="2 3" key="1">
    <citation type="submission" date="2019-07" db="EMBL/GenBank/DDBJ databases">
        <title>Gramella aestuarii sp. nov., isolated from a tidal flat, and emended description of Gramella echinicola.</title>
        <authorList>
            <person name="Liu L."/>
        </authorList>
    </citation>
    <scope>NUCLEOTIDE SEQUENCE [LARGE SCALE GENOMIC DNA]</scope>
    <source>
        <strain evidence="2 3">BS12</strain>
    </source>
</reference>
<evidence type="ECO:0000313" key="2">
    <source>
        <dbReference type="EMBL" id="MUP43918.1"/>
    </source>
</evidence>
<dbReference type="InterPro" id="IPR046219">
    <property type="entry name" value="DUF6252"/>
</dbReference>
<organism evidence="2 3">
    <name type="scientific">Christiangramia aestuarii</name>
    <dbReference type="NCBI Taxonomy" id="1028746"/>
    <lineage>
        <taxon>Bacteria</taxon>
        <taxon>Pseudomonadati</taxon>
        <taxon>Bacteroidota</taxon>
        <taxon>Flavobacteriia</taxon>
        <taxon>Flavobacteriales</taxon>
        <taxon>Flavobacteriaceae</taxon>
        <taxon>Christiangramia</taxon>
    </lineage>
</organism>